<keyword evidence="1" id="KW-0812">Transmembrane</keyword>
<evidence type="ECO:0000256" key="1">
    <source>
        <dbReference type="SAM" id="Phobius"/>
    </source>
</evidence>
<evidence type="ECO:0000313" key="3">
    <source>
        <dbReference type="Proteomes" id="UP000291822"/>
    </source>
</evidence>
<proteinExistence type="predicted"/>
<name>A0A4R0YRD2_9GAMM</name>
<keyword evidence="3" id="KW-1185">Reference proteome</keyword>
<dbReference type="EMBL" id="SJTG01000001">
    <property type="protein sequence ID" value="TCI11855.1"/>
    <property type="molecule type" value="Genomic_DNA"/>
</dbReference>
<dbReference type="Proteomes" id="UP000291822">
    <property type="component" value="Unassembled WGS sequence"/>
</dbReference>
<feature type="transmembrane region" description="Helical" evidence="1">
    <location>
        <begin position="36"/>
        <end position="56"/>
    </location>
</feature>
<keyword evidence="1" id="KW-1133">Transmembrane helix</keyword>
<comment type="caution">
    <text evidence="2">The sequence shown here is derived from an EMBL/GenBank/DDBJ whole genome shotgun (WGS) entry which is preliminary data.</text>
</comment>
<reference evidence="2 3" key="1">
    <citation type="submission" date="2019-02" db="EMBL/GenBank/DDBJ databases">
        <title>Dyella amyloliquefaciens sp. nov., isolated from forest soil.</title>
        <authorList>
            <person name="Gao Z.-H."/>
            <person name="Qiu L.-H."/>
        </authorList>
    </citation>
    <scope>NUCLEOTIDE SEQUENCE [LARGE SCALE GENOMIC DNA]</scope>
    <source>
        <strain evidence="2 3">KACC 12747</strain>
    </source>
</reference>
<accession>A0A4R0YRD2</accession>
<organism evidence="2 3">
    <name type="scientific">Dyella soli</name>
    <dbReference type="NCBI Taxonomy" id="522319"/>
    <lineage>
        <taxon>Bacteria</taxon>
        <taxon>Pseudomonadati</taxon>
        <taxon>Pseudomonadota</taxon>
        <taxon>Gammaproteobacteria</taxon>
        <taxon>Lysobacterales</taxon>
        <taxon>Rhodanobacteraceae</taxon>
        <taxon>Dyella</taxon>
    </lineage>
</organism>
<sequence>MGWAFWVRRFMGVGLGTLVILTLAQCIKGHDLAESLMHGVIWAPITAAVFVGGRIYQSRRGMHCAICRDTPETR</sequence>
<evidence type="ECO:0000313" key="2">
    <source>
        <dbReference type="EMBL" id="TCI11855.1"/>
    </source>
</evidence>
<keyword evidence="1" id="KW-0472">Membrane</keyword>
<protein>
    <submittedName>
        <fullName evidence="2">Uncharacterized protein</fullName>
    </submittedName>
</protein>
<gene>
    <name evidence="2" type="ORF">EZM97_00330</name>
</gene>
<dbReference type="AlphaFoldDB" id="A0A4R0YRD2"/>